<feature type="compositionally biased region" description="Basic and acidic residues" evidence="1">
    <location>
        <begin position="106"/>
        <end position="133"/>
    </location>
</feature>
<feature type="chain" id="PRO_5042261453" evidence="2">
    <location>
        <begin position="21"/>
        <end position="284"/>
    </location>
</feature>
<evidence type="ECO:0000313" key="4">
    <source>
        <dbReference type="EMBL" id="KAK2033818.1"/>
    </source>
</evidence>
<comment type="caution">
    <text evidence="4">The sequence shown here is derived from an EMBL/GenBank/DDBJ whole genome shotgun (WGS) entry which is preliminary data.</text>
</comment>
<evidence type="ECO:0000256" key="2">
    <source>
        <dbReference type="SAM" id="SignalP"/>
    </source>
</evidence>
<evidence type="ECO:0000313" key="5">
    <source>
        <dbReference type="Proteomes" id="UP001232148"/>
    </source>
</evidence>
<accession>A0AAD9HRM3</accession>
<dbReference type="AlphaFoldDB" id="A0AAD9HRM3"/>
<dbReference type="SMART" id="SM01111">
    <property type="entry name" value="CVNH"/>
    <property type="match status" value="1"/>
</dbReference>
<feature type="domain" description="Cyanovirin-N" evidence="3">
    <location>
        <begin position="168"/>
        <end position="272"/>
    </location>
</feature>
<sequence length="284" mass="30763">MKILAATGLTLGLITILVNAQPRLITAASTATSSKPIEAVTTAASQVLFLPALPETFRTVTTPPTKRYSAGSAFTALQKPVDSLPITFDPHPVSDAIIDSQDEPLDQRLEGDGTQKQGYEDKNGPKDPEDQKGHLGFPKSAHAAGPSSTLAEHRPEARSLSGKKNAGGFLKTCAANWVIWELNSAIWAQCRGSGERRGNLFWSRIGLDHMLANERGQLVYRRDGDFSSTCVDCKRWGTAHLACRCLDGRGDFQATSINLDEYIGNYDGLLCSEYECGAREAPPR</sequence>
<dbReference type="InterPro" id="IPR011058">
    <property type="entry name" value="Cyanovirin-N"/>
</dbReference>
<proteinExistence type="predicted"/>
<dbReference type="SUPFAM" id="SSF51322">
    <property type="entry name" value="Cyanovirin-N"/>
    <property type="match status" value="1"/>
</dbReference>
<dbReference type="Pfam" id="PF08881">
    <property type="entry name" value="CVNH"/>
    <property type="match status" value="1"/>
</dbReference>
<dbReference type="EMBL" id="MU842819">
    <property type="protein sequence ID" value="KAK2033818.1"/>
    <property type="molecule type" value="Genomic_DNA"/>
</dbReference>
<protein>
    <submittedName>
        <fullName evidence="4">Cyanovirin-N</fullName>
    </submittedName>
</protein>
<dbReference type="Gene3D" id="2.30.60.10">
    <property type="entry name" value="Cyanovirin-N"/>
    <property type="match status" value="1"/>
</dbReference>
<feature type="region of interest" description="Disordered" evidence="1">
    <location>
        <begin position="106"/>
        <end position="161"/>
    </location>
</feature>
<organism evidence="4 5">
    <name type="scientific">Colletotrichum zoysiae</name>
    <dbReference type="NCBI Taxonomy" id="1216348"/>
    <lineage>
        <taxon>Eukaryota</taxon>
        <taxon>Fungi</taxon>
        <taxon>Dikarya</taxon>
        <taxon>Ascomycota</taxon>
        <taxon>Pezizomycotina</taxon>
        <taxon>Sordariomycetes</taxon>
        <taxon>Hypocreomycetidae</taxon>
        <taxon>Glomerellales</taxon>
        <taxon>Glomerellaceae</taxon>
        <taxon>Colletotrichum</taxon>
        <taxon>Colletotrichum graminicola species complex</taxon>
    </lineage>
</organism>
<name>A0AAD9HRM3_9PEZI</name>
<dbReference type="Proteomes" id="UP001232148">
    <property type="component" value="Unassembled WGS sequence"/>
</dbReference>
<keyword evidence="5" id="KW-1185">Reference proteome</keyword>
<gene>
    <name evidence="4" type="ORF">LX32DRAFT_43367</name>
</gene>
<keyword evidence="2" id="KW-0732">Signal</keyword>
<feature type="signal peptide" evidence="2">
    <location>
        <begin position="1"/>
        <end position="20"/>
    </location>
</feature>
<reference evidence="4" key="1">
    <citation type="submission" date="2021-06" db="EMBL/GenBank/DDBJ databases">
        <title>Comparative genomics, transcriptomics and evolutionary studies reveal genomic signatures of adaptation to plant cell wall in hemibiotrophic fungi.</title>
        <authorList>
            <consortium name="DOE Joint Genome Institute"/>
            <person name="Baroncelli R."/>
            <person name="Diaz J.F."/>
            <person name="Benocci T."/>
            <person name="Peng M."/>
            <person name="Battaglia E."/>
            <person name="Haridas S."/>
            <person name="Andreopoulos W."/>
            <person name="Labutti K."/>
            <person name="Pangilinan J."/>
            <person name="Floch G.L."/>
            <person name="Makela M.R."/>
            <person name="Henrissat B."/>
            <person name="Grigoriev I.V."/>
            <person name="Crouch J.A."/>
            <person name="De Vries R.P."/>
            <person name="Sukno S.A."/>
            <person name="Thon M.R."/>
        </authorList>
    </citation>
    <scope>NUCLEOTIDE SEQUENCE</scope>
    <source>
        <strain evidence="4">MAFF235873</strain>
    </source>
</reference>
<evidence type="ECO:0000256" key="1">
    <source>
        <dbReference type="SAM" id="MobiDB-lite"/>
    </source>
</evidence>
<dbReference type="InterPro" id="IPR036673">
    <property type="entry name" value="Cyanovirin-N_sf"/>
</dbReference>
<evidence type="ECO:0000259" key="3">
    <source>
        <dbReference type="SMART" id="SM01111"/>
    </source>
</evidence>